<dbReference type="InterPro" id="IPR004384">
    <property type="entry name" value="RNA_MeTrfase_TrmJ/LasT"/>
</dbReference>
<dbReference type="GO" id="GO:0003723">
    <property type="term" value="F:RNA binding"/>
    <property type="evidence" value="ECO:0007669"/>
    <property type="project" value="InterPro"/>
</dbReference>
<proteinExistence type="inferred from homology"/>
<reference evidence="6 7" key="1">
    <citation type="submission" date="2016-10" db="EMBL/GenBank/DDBJ databases">
        <authorList>
            <person name="Cai Z."/>
        </authorList>
    </citation>
    <scope>NUCLEOTIDE SEQUENCE [LARGE SCALE GENOMIC DNA]</scope>
</reference>
<dbReference type="EMBL" id="FNXT01001326">
    <property type="protein sequence ID" value="SZX78599.1"/>
    <property type="molecule type" value="Genomic_DNA"/>
</dbReference>
<evidence type="ECO:0000256" key="1">
    <source>
        <dbReference type="ARBA" id="ARBA00007228"/>
    </source>
</evidence>
<dbReference type="GO" id="GO:0008173">
    <property type="term" value="F:RNA methyltransferase activity"/>
    <property type="evidence" value="ECO:0007669"/>
    <property type="project" value="InterPro"/>
</dbReference>
<evidence type="ECO:0000256" key="4">
    <source>
        <dbReference type="ARBA" id="ARBA00022691"/>
    </source>
</evidence>
<dbReference type="InterPro" id="IPR001537">
    <property type="entry name" value="SpoU_MeTrfase"/>
</dbReference>
<organism evidence="6 7">
    <name type="scientific">Tetradesmus obliquus</name>
    <name type="common">Green alga</name>
    <name type="synonym">Acutodesmus obliquus</name>
    <dbReference type="NCBI Taxonomy" id="3088"/>
    <lineage>
        <taxon>Eukaryota</taxon>
        <taxon>Viridiplantae</taxon>
        <taxon>Chlorophyta</taxon>
        <taxon>core chlorophytes</taxon>
        <taxon>Chlorophyceae</taxon>
        <taxon>CS clade</taxon>
        <taxon>Sphaeropleales</taxon>
        <taxon>Scenedesmaceae</taxon>
        <taxon>Tetradesmus</taxon>
    </lineage>
</organism>
<dbReference type="PANTHER" id="PTHR42786:SF2">
    <property type="entry name" value="TRNA (CYTIDINE_URIDINE-2'-O-)-METHYLTRANSFERASE TRMJ"/>
    <property type="match status" value="1"/>
</dbReference>
<dbReference type="GO" id="GO:0005829">
    <property type="term" value="C:cytosol"/>
    <property type="evidence" value="ECO:0007669"/>
    <property type="project" value="TreeGrafter"/>
</dbReference>
<dbReference type="InterPro" id="IPR029026">
    <property type="entry name" value="tRNA_m1G_MTases_N"/>
</dbReference>
<dbReference type="STRING" id="3088.A0A383WN53"/>
<keyword evidence="2" id="KW-0489">Methyltransferase</keyword>
<evidence type="ECO:0000313" key="6">
    <source>
        <dbReference type="EMBL" id="SZX78599.1"/>
    </source>
</evidence>
<evidence type="ECO:0000259" key="5">
    <source>
        <dbReference type="Pfam" id="PF00588"/>
    </source>
</evidence>
<dbReference type="Gene3D" id="3.40.1280.10">
    <property type="match status" value="1"/>
</dbReference>
<dbReference type="Pfam" id="PF00588">
    <property type="entry name" value="SpoU_methylase"/>
    <property type="match status" value="1"/>
</dbReference>
<comment type="similarity">
    <text evidence="1">Belongs to the class IV-like SAM-binding methyltransferase superfamily. RNA methyltransferase TrmH family.</text>
</comment>
<feature type="domain" description="tRNA/rRNA methyltransferase SpoU type" evidence="5">
    <location>
        <begin position="57"/>
        <end position="230"/>
    </location>
</feature>
<evidence type="ECO:0000256" key="3">
    <source>
        <dbReference type="ARBA" id="ARBA00022679"/>
    </source>
</evidence>
<dbReference type="CDD" id="cd18093">
    <property type="entry name" value="SpoU-like_TrmJ"/>
    <property type="match status" value="1"/>
</dbReference>
<dbReference type="Proteomes" id="UP000256970">
    <property type="component" value="Unassembled WGS sequence"/>
</dbReference>
<evidence type="ECO:0000256" key="2">
    <source>
        <dbReference type="ARBA" id="ARBA00022603"/>
    </source>
</evidence>
<protein>
    <recommendedName>
        <fullName evidence="5">tRNA/rRNA methyltransferase SpoU type domain-containing protein</fullName>
    </recommendedName>
</protein>
<dbReference type="AlphaFoldDB" id="A0A383WN53"/>
<keyword evidence="7" id="KW-1185">Reference proteome</keyword>
<dbReference type="SUPFAM" id="SSF75217">
    <property type="entry name" value="alpha/beta knot"/>
    <property type="match status" value="1"/>
</dbReference>
<accession>A0A383WN53</accession>
<dbReference type="PANTHER" id="PTHR42786">
    <property type="entry name" value="TRNA/RRNA METHYLTRANSFERASE"/>
    <property type="match status" value="1"/>
</dbReference>
<keyword evidence="3" id="KW-0808">Transferase</keyword>
<evidence type="ECO:0000313" key="7">
    <source>
        <dbReference type="Proteomes" id="UP000256970"/>
    </source>
</evidence>
<sequence length="351" mass="37108">MQTRLQTSGTRLARQHNATTAAAVVRLHSSSSSRLRAVPVEDEQQIPAGAANVLEQVRVVLVAPKTPANIGAVARACANFETTSLWVVAPRCDPYDGEVEKVACGPEVLKRMTVVDDLQQALRDTIGSVGFTRRAGATRYTHGSMAELLQKYPAAIAALDPALHASQQQQQQQQQQGQQDSVLGQTALVFGREESGLTEAELRLCRHSCAIPTGRIQGSMNLSHAVAVVLAGLFERRLALLGLADLGIEVSGKQESWEGLQPAAASELSALLAKVSAIAKSVGMSGNDSRGGGAQGSHGRRRLPLGHIRAILSRAQANTWEVRSLHGLASAVLKHVKEDTTADSGDGTSSS</sequence>
<gene>
    <name evidence="6" type="ORF">BQ4739_LOCUS18920</name>
</gene>
<name>A0A383WN53_TETOB</name>
<keyword evidence="4" id="KW-0949">S-adenosyl-L-methionine</keyword>
<dbReference type="GO" id="GO:0002128">
    <property type="term" value="P:tRNA nucleoside ribose methylation"/>
    <property type="evidence" value="ECO:0007669"/>
    <property type="project" value="TreeGrafter"/>
</dbReference>
<dbReference type="InterPro" id="IPR029028">
    <property type="entry name" value="Alpha/beta_knot_MTases"/>
</dbReference>